<dbReference type="Proteomes" id="UP000054995">
    <property type="component" value="Unassembled WGS sequence"/>
</dbReference>
<accession>A0A0V1FDL7</accession>
<proteinExistence type="predicted"/>
<evidence type="ECO:0000313" key="3">
    <source>
        <dbReference type="Proteomes" id="UP000054815"/>
    </source>
</evidence>
<dbReference type="Proteomes" id="UP000054815">
    <property type="component" value="Unassembled WGS sequence"/>
</dbReference>
<organism evidence="2 4">
    <name type="scientific">Trichinella pseudospiralis</name>
    <name type="common">Parasitic roundworm</name>
    <dbReference type="NCBI Taxonomy" id="6337"/>
    <lineage>
        <taxon>Eukaryota</taxon>
        <taxon>Metazoa</taxon>
        <taxon>Ecdysozoa</taxon>
        <taxon>Nematoda</taxon>
        <taxon>Enoplea</taxon>
        <taxon>Dorylaimia</taxon>
        <taxon>Trichinellida</taxon>
        <taxon>Trichinellidae</taxon>
        <taxon>Trichinella</taxon>
    </lineage>
</organism>
<evidence type="ECO:0000313" key="4">
    <source>
        <dbReference type="Proteomes" id="UP000054995"/>
    </source>
</evidence>
<gene>
    <name evidence="2" type="ORF">T4D_16996</name>
    <name evidence="1" type="ORF">T4E_12061</name>
</gene>
<evidence type="ECO:0000313" key="1">
    <source>
        <dbReference type="EMBL" id="KRY00374.1"/>
    </source>
</evidence>
<dbReference type="AlphaFoldDB" id="A0A0V1FDL7"/>
<evidence type="ECO:0000313" key="2">
    <source>
        <dbReference type="EMBL" id="KRY84014.1"/>
    </source>
</evidence>
<dbReference type="EMBL" id="JYDU01000009">
    <property type="protein sequence ID" value="KRY00374.1"/>
    <property type="molecule type" value="Genomic_DNA"/>
</dbReference>
<protein>
    <submittedName>
        <fullName evidence="2">Uncharacterized protein</fullName>
    </submittedName>
</protein>
<keyword evidence="4" id="KW-1185">Reference proteome</keyword>
<reference evidence="3 4" key="1">
    <citation type="submission" date="2015-01" db="EMBL/GenBank/DDBJ databases">
        <title>Evolution of Trichinella species and genotypes.</title>
        <authorList>
            <person name="Korhonen P.K."/>
            <person name="Edoardo P."/>
            <person name="Giuseppe L.R."/>
            <person name="Gasser R.B."/>
        </authorList>
    </citation>
    <scope>NUCLEOTIDE SEQUENCE [LARGE SCALE GENOMIC DNA]</scope>
    <source>
        <strain evidence="1">ISS141</strain>
        <strain evidence="2">ISS470</strain>
    </source>
</reference>
<comment type="caution">
    <text evidence="2">The sequence shown here is derived from an EMBL/GenBank/DDBJ whole genome shotgun (WGS) entry which is preliminary data.</text>
</comment>
<name>A0A0V1FDL7_TRIPS</name>
<dbReference type="EMBL" id="JYDT01000125">
    <property type="protein sequence ID" value="KRY84014.1"/>
    <property type="molecule type" value="Genomic_DNA"/>
</dbReference>
<sequence>MVAFELSGLHFFGIDRVIITAVSDCLYSPTNADQAKLHSMQDTSRGLNAAVEATSATDISHAQQQLLLQRFLCTH</sequence>